<keyword evidence="1" id="KW-1133">Transmembrane helix</keyword>
<organism evidence="3 4">
    <name type="scientific">Psychrobacillus faecigallinarum</name>
    <dbReference type="NCBI Taxonomy" id="2762235"/>
    <lineage>
        <taxon>Bacteria</taxon>
        <taxon>Bacillati</taxon>
        <taxon>Bacillota</taxon>
        <taxon>Bacilli</taxon>
        <taxon>Bacillales</taxon>
        <taxon>Bacillaceae</taxon>
        <taxon>Psychrobacillus</taxon>
    </lineage>
</organism>
<reference evidence="3 4" key="1">
    <citation type="submission" date="2020-08" db="EMBL/GenBank/DDBJ databases">
        <title>A Genomic Blueprint of the Chicken Gut Microbiome.</title>
        <authorList>
            <person name="Gilroy R."/>
            <person name="Ravi A."/>
            <person name="Getino M."/>
            <person name="Pursley I."/>
            <person name="Horton D.L."/>
            <person name="Alikhan N.-F."/>
            <person name="Baker D."/>
            <person name="Gharbi K."/>
            <person name="Hall N."/>
            <person name="Watson M."/>
            <person name="Adriaenssens E.M."/>
            <person name="Foster-Nyarko E."/>
            <person name="Jarju S."/>
            <person name="Secka A."/>
            <person name="Antonio M."/>
            <person name="Oren A."/>
            <person name="Chaudhuri R."/>
            <person name="La Ragione R.M."/>
            <person name="Hildebrand F."/>
            <person name="Pallen M.J."/>
        </authorList>
    </citation>
    <scope>NUCLEOTIDE SEQUENCE [LARGE SCALE GENOMIC DNA]</scope>
    <source>
        <strain evidence="3 4">Sa2BUA9</strain>
    </source>
</reference>
<dbReference type="PANTHER" id="PTHR28008">
    <property type="entry name" value="DOMAIN PROTEIN, PUTATIVE (AFU_ORTHOLOGUE AFUA_3G10980)-RELATED"/>
    <property type="match status" value="1"/>
</dbReference>
<dbReference type="PIRSF" id="PIRSF019083">
    <property type="entry name" value="UCP019083_VanZ"/>
    <property type="match status" value="1"/>
</dbReference>
<keyword evidence="1" id="KW-0472">Membrane</keyword>
<dbReference type="EMBL" id="JACSQO010000001">
    <property type="protein sequence ID" value="MBD7943197.1"/>
    <property type="molecule type" value="Genomic_DNA"/>
</dbReference>
<dbReference type="Proteomes" id="UP000640786">
    <property type="component" value="Unassembled WGS sequence"/>
</dbReference>
<feature type="transmembrane region" description="Helical" evidence="1">
    <location>
        <begin position="93"/>
        <end position="112"/>
    </location>
</feature>
<evidence type="ECO:0000259" key="2">
    <source>
        <dbReference type="Pfam" id="PF04892"/>
    </source>
</evidence>
<sequence>MSKVLSFVAVILWMGLIFFFSSQPAVDSKELSLGVTEMFLSIVEMAAPDSDLFMENSHHFVRKNAHFFIYFVLGILVVRALRLSKFWNKKDIGLAFLICVIYTISDELHQLFVPGRGAQVKDVLIDSAGALVGILLYRWLIGLRNKRKA</sequence>
<feature type="domain" description="VanZ-like" evidence="2">
    <location>
        <begin position="8"/>
        <end position="140"/>
    </location>
</feature>
<protein>
    <submittedName>
        <fullName evidence="3">VanZ family protein</fullName>
    </submittedName>
</protein>
<keyword evidence="1" id="KW-0812">Transmembrane</keyword>
<dbReference type="InterPro" id="IPR006976">
    <property type="entry name" value="VanZ-like"/>
</dbReference>
<accession>A0ABR8R699</accession>
<evidence type="ECO:0000256" key="1">
    <source>
        <dbReference type="SAM" id="Phobius"/>
    </source>
</evidence>
<dbReference type="Pfam" id="PF04892">
    <property type="entry name" value="VanZ"/>
    <property type="match status" value="1"/>
</dbReference>
<evidence type="ECO:0000313" key="4">
    <source>
        <dbReference type="Proteomes" id="UP000640786"/>
    </source>
</evidence>
<comment type="caution">
    <text evidence="3">The sequence shown here is derived from an EMBL/GenBank/DDBJ whole genome shotgun (WGS) entry which is preliminary data.</text>
</comment>
<proteinExistence type="predicted"/>
<gene>
    <name evidence="3" type="primary">vanZ</name>
    <name evidence="3" type="ORF">H9650_03620</name>
</gene>
<name>A0ABR8R699_9BACI</name>
<dbReference type="InterPro" id="IPR016747">
    <property type="entry name" value="Phosphotransbutyrylase"/>
</dbReference>
<dbReference type="NCBIfam" id="NF037970">
    <property type="entry name" value="vanZ_1"/>
    <property type="match status" value="1"/>
</dbReference>
<feature type="transmembrane region" description="Helical" evidence="1">
    <location>
        <begin position="64"/>
        <end position="81"/>
    </location>
</feature>
<dbReference type="PANTHER" id="PTHR28008:SF1">
    <property type="entry name" value="DOMAIN PROTEIN, PUTATIVE (AFU_ORTHOLOGUE AFUA_3G10980)-RELATED"/>
    <property type="match status" value="1"/>
</dbReference>
<feature type="transmembrane region" description="Helical" evidence="1">
    <location>
        <begin position="124"/>
        <end position="141"/>
    </location>
</feature>
<evidence type="ECO:0000313" key="3">
    <source>
        <dbReference type="EMBL" id="MBD7943197.1"/>
    </source>
</evidence>
<keyword evidence="4" id="KW-1185">Reference proteome</keyword>
<dbReference type="RefSeq" id="WP_191696585.1">
    <property type="nucleotide sequence ID" value="NZ_JACSQO010000001.1"/>
</dbReference>